<dbReference type="AlphaFoldDB" id="A0A2S2NPA0"/>
<feature type="domain" description="Transposable element P transposase-like GTP-binding insertion" evidence="1">
    <location>
        <begin position="1"/>
        <end position="59"/>
    </location>
</feature>
<name>A0A2S2NPA0_SCHGA</name>
<evidence type="ECO:0000259" key="1">
    <source>
        <dbReference type="Pfam" id="PF21788"/>
    </source>
</evidence>
<dbReference type="EMBL" id="GGMR01006163">
    <property type="protein sequence ID" value="MBY18782.1"/>
    <property type="molecule type" value="Transcribed_RNA"/>
</dbReference>
<sequence>MRVKFAVQVLSHTMASTIRTCVSTNELTSETASDTADFVDFMNRLFDCLNSRSLYSKNIYNCALSDTNCVKQFLINASSYFVDMYKLSKKEKITRPPCFNGFTQTINGVLQFFEDEKKHNISFLFTNRLNQDVLENLFSIFRQKGGYNRNPTSRVIRTSFRSTAIYSLVCTSKGTNCEQNLDTEVDYTIHINNQQSSITCSDNNIDLSDTESLSSSSSNDSHNNLNKDKENVEVTLEDCTVVYFAGYLAHICLNNFNCNSCKLQLITDTDINNKDQLFIINKNFENIKTNGLKSPSKELVELIICAIDIFEDKFGKVQHKKNIKKIFMTWFKRRNLIKHWLHENEECADHKLFILDKLLTCKIFKKCKDHSITTRQSKLTKLKILSHV</sequence>
<protein>
    <submittedName>
        <fullName evidence="3">Transposable element P transposase</fullName>
    </submittedName>
</protein>
<dbReference type="Pfam" id="PF21789">
    <property type="entry name" value="TNP-like_RNaseH_C"/>
    <property type="match status" value="1"/>
</dbReference>
<dbReference type="InterPro" id="IPR048367">
    <property type="entry name" value="TNP-like_RNaseH_C"/>
</dbReference>
<gene>
    <name evidence="3" type="primary">T_72</name>
    <name evidence="3" type="ORF">g.46608</name>
</gene>
<evidence type="ECO:0000259" key="2">
    <source>
        <dbReference type="Pfam" id="PF21789"/>
    </source>
</evidence>
<reference evidence="3" key="1">
    <citation type="submission" date="2018-04" db="EMBL/GenBank/DDBJ databases">
        <title>Transcriptome of Schizaphis graminum biotype I.</title>
        <authorList>
            <person name="Scully E.D."/>
            <person name="Geib S.M."/>
            <person name="Palmer N.A."/>
            <person name="Koch K."/>
            <person name="Bradshaw J."/>
            <person name="Heng-Moss T."/>
            <person name="Sarath G."/>
        </authorList>
    </citation>
    <scope>NUCLEOTIDE SEQUENCE</scope>
</reference>
<dbReference type="Pfam" id="PF21788">
    <property type="entry name" value="TNP-like_GBD"/>
    <property type="match status" value="1"/>
</dbReference>
<feature type="domain" description="Transposable element P transposase-like RNase H C-terminal" evidence="2">
    <location>
        <begin position="128"/>
        <end position="154"/>
    </location>
</feature>
<accession>A0A2S2NPA0</accession>
<dbReference type="PANTHER" id="PTHR47577">
    <property type="entry name" value="THAP DOMAIN-CONTAINING PROTEIN 6"/>
    <property type="match status" value="1"/>
</dbReference>
<evidence type="ECO:0000313" key="3">
    <source>
        <dbReference type="EMBL" id="MBY18782.1"/>
    </source>
</evidence>
<organism evidence="3">
    <name type="scientific">Schizaphis graminum</name>
    <name type="common">Green bug aphid</name>
    <dbReference type="NCBI Taxonomy" id="13262"/>
    <lineage>
        <taxon>Eukaryota</taxon>
        <taxon>Metazoa</taxon>
        <taxon>Ecdysozoa</taxon>
        <taxon>Arthropoda</taxon>
        <taxon>Hexapoda</taxon>
        <taxon>Insecta</taxon>
        <taxon>Pterygota</taxon>
        <taxon>Neoptera</taxon>
        <taxon>Paraneoptera</taxon>
        <taxon>Hemiptera</taxon>
        <taxon>Sternorrhyncha</taxon>
        <taxon>Aphidomorpha</taxon>
        <taxon>Aphidoidea</taxon>
        <taxon>Aphididae</taxon>
        <taxon>Aphidini</taxon>
        <taxon>Schizaphis</taxon>
    </lineage>
</organism>
<dbReference type="InterPro" id="IPR048366">
    <property type="entry name" value="TNP-like_GBD"/>
</dbReference>
<dbReference type="PANTHER" id="PTHR47577:SF2">
    <property type="entry name" value="THAP DOMAIN CONTAINING 9"/>
    <property type="match status" value="1"/>
</dbReference>
<proteinExistence type="predicted"/>